<gene>
    <name evidence="2" type="ORF">QN215_08160</name>
</gene>
<dbReference type="SUPFAM" id="SSF51556">
    <property type="entry name" value="Metallo-dependent hydrolases"/>
    <property type="match status" value="1"/>
</dbReference>
<proteinExistence type="predicted"/>
<protein>
    <submittedName>
        <fullName evidence="2">Amidohydrolase</fullName>
        <ecNumber evidence="2">3.5.-.-</ecNumber>
    </submittedName>
</protein>
<dbReference type="KEGG" id="baqk:QN215_08160"/>
<dbReference type="Gene3D" id="3.10.310.70">
    <property type="match status" value="1"/>
</dbReference>
<dbReference type="CDD" id="cd01300">
    <property type="entry name" value="YtcJ_like"/>
    <property type="match status" value="1"/>
</dbReference>
<dbReference type="Gene3D" id="3.20.20.140">
    <property type="entry name" value="Metal-dependent hydrolases"/>
    <property type="match status" value="1"/>
</dbReference>
<dbReference type="EC" id="3.5.-.-" evidence="2"/>
<sequence length="545" mass="58571">MRIDKIFENSTFMTLDSEHPVATKVGVLNGKIVGLDDELDGVDAHEHVDLRGSYVFPGFNDVHVHVSWLGRTLSEIDLTDISDDIENVYQRIREKSASQEKSDAEWILCSGFDHHRFHGQYPSISALDNVSGGKPLFMRHTSGHSSIANTEALRRIGALEPDFEDPEGGHVVRDDAGNPTGLVQENAQSLLQDLFKPYSLTTMKAAITRAGKRLAANGITSICDAGIGSGWIGDSPIQFLAYQELYDANELLVRSQVMPTVYNLHKVQSHVSDGFGIGLDLGMRTGLGNSWLSLGPVKLFADGSLSGETAAMSVPYKGQPNNRGSLENDADSLRQWILGALKSGWGVATHAIGDRGVDIALNAYEESANLGIQPALPLRIEHAGVMRPDQLAKIARLRVVPTTQSVFYDNMGDGIIGSLSPEVIPYTYRAKSLLENSILLPGSSDAPCSSDSALLGIEKFVTRTTGSGKPFGPRSECLTSLEALQCYTTGSAKATGCGKTKGKIARGFYADFACLADNLLAVEPNQISKIPVTFTVVGGNTTFAA</sequence>
<evidence type="ECO:0000313" key="2">
    <source>
        <dbReference type="EMBL" id="XDS44229.1"/>
    </source>
</evidence>
<reference evidence="2" key="1">
    <citation type="submission" date="2023-07" db="EMBL/GenBank/DDBJ databases">
        <title>Bifidobacterium aquikefiriaerophilum sp. nov. and Bifidobacterium eccum sp. nov., isolated from water kefir.</title>
        <authorList>
            <person name="Breselge S."/>
            <person name="Bellassi P."/>
            <person name="Barcenilla C."/>
            <person name="Alvarez-Ordonez A."/>
            <person name="Morelli L."/>
            <person name="Cotter P.D."/>
        </authorList>
    </citation>
    <scope>NUCLEOTIDE SEQUENCE</scope>
    <source>
        <strain evidence="2">WK041_4_12</strain>
    </source>
</reference>
<dbReference type="InterPro" id="IPR032466">
    <property type="entry name" value="Metal_Hydrolase"/>
</dbReference>
<dbReference type="AlphaFoldDB" id="A0AB39U5Z7"/>
<dbReference type="Pfam" id="PF07969">
    <property type="entry name" value="Amidohydro_3"/>
    <property type="match status" value="1"/>
</dbReference>
<accession>A0AB39U5Z7</accession>
<dbReference type="PANTHER" id="PTHR22642:SF2">
    <property type="entry name" value="PROTEIN LONG AFTER FAR-RED 3"/>
    <property type="match status" value="1"/>
</dbReference>
<organism evidence="2">
    <name type="scientific">Bifidobacterium aquikefiricola</name>
    <dbReference type="NCBI Taxonomy" id="3059038"/>
    <lineage>
        <taxon>Bacteria</taxon>
        <taxon>Bacillati</taxon>
        <taxon>Actinomycetota</taxon>
        <taxon>Actinomycetes</taxon>
        <taxon>Bifidobacteriales</taxon>
        <taxon>Bifidobacteriaceae</taxon>
        <taxon>Bifidobacterium</taxon>
    </lineage>
</organism>
<dbReference type="InterPro" id="IPR011059">
    <property type="entry name" value="Metal-dep_hydrolase_composite"/>
</dbReference>
<name>A0AB39U5Z7_9BIFI</name>
<evidence type="ECO:0000259" key="1">
    <source>
        <dbReference type="Pfam" id="PF07969"/>
    </source>
</evidence>
<dbReference type="SUPFAM" id="SSF51338">
    <property type="entry name" value="Composite domain of metallo-dependent hydrolases"/>
    <property type="match status" value="1"/>
</dbReference>
<dbReference type="PANTHER" id="PTHR22642">
    <property type="entry name" value="IMIDAZOLONEPROPIONASE"/>
    <property type="match status" value="1"/>
</dbReference>
<dbReference type="RefSeq" id="WP_369343821.1">
    <property type="nucleotide sequence ID" value="NZ_CP129674.1"/>
</dbReference>
<dbReference type="GO" id="GO:0016810">
    <property type="term" value="F:hydrolase activity, acting on carbon-nitrogen (but not peptide) bonds"/>
    <property type="evidence" value="ECO:0007669"/>
    <property type="project" value="InterPro"/>
</dbReference>
<feature type="domain" description="Amidohydrolase 3" evidence="1">
    <location>
        <begin position="48"/>
        <end position="542"/>
    </location>
</feature>
<dbReference type="Gene3D" id="2.30.40.10">
    <property type="entry name" value="Urease, subunit C, domain 1"/>
    <property type="match status" value="1"/>
</dbReference>
<dbReference type="InterPro" id="IPR033932">
    <property type="entry name" value="YtcJ-like"/>
</dbReference>
<keyword evidence="2" id="KW-0378">Hydrolase</keyword>
<dbReference type="EMBL" id="CP129674">
    <property type="protein sequence ID" value="XDS44229.1"/>
    <property type="molecule type" value="Genomic_DNA"/>
</dbReference>
<dbReference type="InterPro" id="IPR013108">
    <property type="entry name" value="Amidohydro_3"/>
</dbReference>